<dbReference type="STRING" id="762903.Pedsa_3748"/>
<dbReference type="RefSeq" id="WP_013634757.1">
    <property type="nucleotide sequence ID" value="NC_015177.1"/>
</dbReference>
<keyword evidence="1" id="KW-0472">Membrane</keyword>
<proteinExistence type="predicted"/>
<reference evidence="3" key="2">
    <citation type="submission" date="2011-02" db="EMBL/GenBank/DDBJ databases">
        <title>The complete genome of Pedobacter saltans DSM 12145.</title>
        <authorList>
            <consortium name="US DOE Joint Genome Institute (JGI-PGF)"/>
            <person name="Lucas S."/>
            <person name="Copeland A."/>
            <person name="Lapidus A."/>
            <person name="Bruce D."/>
            <person name="Goodwin L."/>
            <person name="Pitluck S."/>
            <person name="Kyrpides N."/>
            <person name="Mavromatis K."/>
            <person name="Pagani I."/>
            <person name="Ivanova N."/>
            <person name="Ovchinnikova G."/>
            <person name="Lu M."/>
            <person name="Detter J.C."/>
            <person name="Han C."/>
            <person name="Land M."/>
            <person name="Hauser L."/>
            <person name="Markowitz V."/>
            <person name="Cheng J.-F."/>
            <person name="Hugenholtz P."/>
            <person name="Woyke T."/>
            <person name="Wu D."/>
            <person name="Tindall B."/>
            <person name="Pomrenke H.G."/>
            <person name="Brambilla E."/>
            <person name="Klenk H.-P."/>
            <person name="Eisen J.A."/>
        </authorList>
    </citation>
    <scope>NUCLEOTIDE SEQUENCE [LARGE SCALE GENOMIC DNA]</scope>
    <source>
        <strain evidence="3">ATCC 51119 / DSM 12145 / JCM 21818 / LMG 10337 / NBRC 100064 / NCIMB 13643</strain>
    </source>
</reference>
<evidence type="ECO:0000313" key="3">
    <source>
        <dbReference type="Proteomes" id="UP000000310"/>
    </source>
</evidence>
<sequence length="161" mass="19005">MIMRSGMVVLLIILTSCNAFKHRIHSLSKENIRFEEQSNVLREHLRIAKEREDKELEQQLVTQLEIIADSLWYWHPDSGLLPRPGMLKVRYKLKGLNRQRQKNSKTGIEAILLKDLIVKKNQINSEHKVNTRVKETKIDYWVLVILVVALFLLYRKGYSKK</sequence>
<organism evidence="2 3">
    <name type="scientific">Pseudopedobacter saltans (strain ATCC 51119 / DSM 12145 / JCM 21818 / CCUG 39354 / LMG 10337 / NBRC 100064 / NCIMB 13643)</name>
    <name type="common">Pedobacter saltans</name>
    <dbReference type="NCBI Taxonomy" id="762903"/>
    <lineage>
        <taxon>Bacteria</taxon>
        <taxon>Pseudomonadati</taxon>
        <taxon>Bacteroidota</taxon>
        <taxon>Sphingobacteriia</taxon>
        <taxon>Sphingobacteriales</taxon>
        <taxon>Sphingobacteriaceae</taxon>
        <taxon>Pseudopedobacter</taxon>
    </lineage>
</organism>
<dbReference type="KEGG" id="psn:Pedsa_3748"/>
<dbReference type="HOGENOM" id="CLU_1642295_0_0_10"/>
<accession>F0S6F1</accession>
<dbReference type="Proteomes" id="UP000000310">
    <property type="component" value="Chromosome"/>
</dbReference>
<keyword evidence="3" id="KW-1185">Reference proteome</keyword>
<gene>
    <name evidence="2" type="ordered locus">Pedsa_3748</name>
</gene>
<dbReference type="PROSITE" id="PS51257">
    <property type="entry name" value="PROKAR_LIPOPROTEIN"/>
    <property type="match status" value="1"/>
</dbReference>
<feature type="transmembrane region" description="Helical" evidence="1">
    <location>
        <begin position="138"/>
        <end position="154"/>
    </location>
</feature>
<dbReference type="EMBL" id="CP002545">
    <property type="protein sequence ID" value="ADY54277.1"/>
    <property type="molecule type" value="Genomic_DNA"/>
</dbReference>
<evidence type="ECO:0000256" key="1">
    <source>
        <dbReference type="SAM" id="Phobius"/>
    </source>
</evidence>
<name>F0S6F1_PSESL</name>
<keyword evidence="1" id="KW-1133">Transmembrane helix</keyword>
<evidence type="ECO:0000313" key="2">
    <source>
        <dbReference type="EMBL" id="ADY54277.1"/>
    </source>
</evidence>
<protein>
    <recommendedName>
        <fullName evidence="4">Lipoprotein</fullName>
    </recommendedName>
</protein>
<keyword evidence="1" id="KW-0812">Transmembrane</keyword>
<reference evidence="2 3" key="1">
    <citation type="journal article" date="2011" name="Stand. Genomic Sci.">
        <title>Complete genome sequence of the gliding, heparinolytic Pedobacter saltans type strain (113).</title>
        <authorList>
            <person name="Liolios K."/>
            <person name="Sikorski J."/>
            <person name="Lu M."/>
            <person name="Nolan M."/>
            <person name="Lapidus A."/>
            <person name="Lucas S."/>
            <person name="Hammon N."/>
            <person name="Deshpande S."/>
            <person name="Cheng J.F."/>
            <person name="Tapia R."/>
            <person name="Han C."/>
            <person name="Goodwin L."/>
            <person name="Pitluck S."/>
            <person name="Huntemann M."/>
            <person name="Ivanova N."/>
            <person name="Pagani I."/>
            <person name="Mavromatis K."/>
            <person name="Ovchinikova G."/>
            <person name="Pati A."/>
            <person name="Chen A."/>
            <person name="Palaniappan K."/>
            <person name="Land M."/>
            <person name="Hauser L."/>
            <person name="Brambilla E.M."/>
            <person name="Kotsyurbenko O."/>
            <person name="Rohde M."/>
            <person name="Tindall B.J."/>
            <person name="Abt B."/>
            <person name="Goker M."/>
            <person name="Detter J.C."/>
            <person name="Woyke T."/>
            <person name="Bristow J."/>
            <person name="Eisen J.A."/>
            <person name="Markowitz V."/>
            <person name="Hugenholtz P."/>
            <person name="Klenk H.P."/>
            <person name="Kyrpides N.C."/>
        </authorList>
    </citation>
    <scope>NUCLEOTIDE SEQUENCE [LARGE SCALE GENOMIC DNA]</scope>
    <source>
        <strain evidence="3">ATCC 51119 / DSM 12145 / JCM 21818 / LMG 10337 / NBRC 100064 / NCIMB 13643</strain>
    </source>
</reference>
<evidence type="ECO:0008006" key="4">
    <source>
        <dbReference type="Google" id="ProtNLM"/>
    </source>
</evidence>
<dbReference type="AlphaFoldDB" id="F0S6F1"/>